<gene>
    <name evidence="2" type="ORF">ACFFJD_11480</name>
</gene>
<comment type="caution">
    <text evidence="2">The sequence shown here is derived from an EMBL/GenBank/DDBJ whole genome shotgun (WGS) entry which is preliminary data.</text>
</comment>
<organism evidence="2 3">
    <name type="scientific">Gordonia phosphorivorans</name>
    <dbReference type="NCBI Taxonomy" id="1056982"/>
    <lineage>
        <taxon>Bacteria</taxon>
        <taxon>Bacillati</taxon>
        <taxon>Actinomycetota</taxon>
        <taxon>Actinomycetes</taxon>
        <taxon>Mycobacteriales</taxon>
        <taxon>Gordoniaceae</taxon>
        <taxon>Gordonia</taxon>
    </lineage>
</organism>
<proteinExistence type="predicted"/>
<name>A0ABV6H9A4_9ACTN</name>
<reference evidence="2 3" key="1">
    <citation type="submission" date="2024-09" db="EMBL/GenBank/DDBJ databases">
        <authorList>
            <person name="Sun Q."/>
            <person name="Mori K."/>
        </authorList>
    </citation>
    <scope>NUCLEOTIDE SEQUENCE [LARGE SCALE GENOMIC DNA]</scope>
    <source>
        <strain evidence="2 3">CCM 7957</strain>
    </source>
</reference>
<keyword evidence="1" id="KW-0472">Membrane</keyword>
<evidence type="ECO:0000313" key="2">
    <source>
        <dbReference type="EMBL" id="MFC0315469.1"/>
    </source>
</evidence>
<dbReference type="RefSeq" id="WP_382364189.1">
    <property type="nucleotide sequence ID" value="NZ_JBHLWV010000020.1"/>
</dbReference>
<dbReference type="Proteomes" id="UP001589783">
    <property type="component" value="Unassembled WGS sequence"/>
</dbReference>
<keyword evidence="3" id="KW-1185">Reference proteome</keyword>
<feature type="transmembrane region" description="Helical" evidence="1">
    <location>
        <begin position="35"/>
        <end position="52"/>
    </location>
</feature>
<accession>A0ABV6H9A4</accession>
<protein>
    <submittedName>
        <fullName evidence="2">Uncharacterized protein</fullName>
    </submittedName>
</protein>
<evidence type="ECO:0000313" key="3">
    <source>
        <dbReference type="Proteomes" id="UP001589783"/>
    </source>
</evidence>
<sequence length="248" mass="26438">MAKKPAESNEGCFTAIAVLLIVGGIIQFWQVVVAILAVVLVTWGIVTAATSIKNARQRQREQEAADAQQHRLDTLGHRAIARIDAAAAAAERVGASEAAQSGWLGDVDFSGDLAGITDSFARAHALRQKATDLGALPRPNDDDRRLLADANAAAKTLETNADRRVDLISRCAAEADLIDQSLQQERDDAVTDAQRAELHGELHGMLYGADASPPVTGGDSAADRVIARVAGYREVKEQIEAARHQGFD</sequence>
<feature type="transmembrane region" description="Helical" evidence="1">
    <location>
        <begin position="12"/>
        <end position="29"/>
    </location>
</feature>
<evidence type="ECO:0000256" key="1">
    <source>
        <dbReference type="SAM" id="Phobius"/>
    </source>
</evidence>
<keyword evidence="1" id="KW-0812">Transmembrane</keyword>
<dbReference type="EMBL" id="JBHLWV010000020">
    <property type="protein sequence ID" value="MFC0315469.1"/>
    <property type="molecule type" value="Genomic_DNA"/>
</dbReference>
<keyword evidence="1" id="KW-1133">Transmembrane helix</keyword>